<accession>A0A110A7W5</accession>
<evidence type="ECO:0000313" key="3">
    <source>
        <dbReference type="Proteomes" id="UP000068026"/>
    </source>
</evidence>
<evidence type="ECO:0000313" key="4">
    <source>
        <dbReference type="Proteomes" id="UP000184204"/>
    </source>
</evidence>
<name>A0A110A7W5_ANAPI</name>
<reference evidence="1 3" key="1">
    <citation type="journal article" date="2016" name="Genome Announc.">
        <title>Complete Genome Sequence of the Amino Acid-Fermenting Clostridium propionicum X2 (DSM 1682).</title>
        <authorList>
            <person name="Poehlein A."/>
            <person name="Schlien K."/>
            <person name="Chowdhury N.P."/>
            <person name="Gottschalk G."/>
            <person name="Buckel W."/>
            <person name="Daniel R."/>
        </authorList>
    </citation>
    <scope>NUCLEOTIDE SEQUENCE [LARGE SCALE GENOMIC DNA]</scope>
    <source>
        <strain evidence="1 3">X2</strain>
    </source>
</reference>
<dbReference type="EMBL" id="CP014223">
    <property type="protein sequence ID" value="AMJ42408.1"/>
    <property type="molecule type" value="Genomic_DNA"/>
</dbReference>
<organism evidence="2 4">
    <name type="scientific">Anaerotignum propionicum DSM 1682</name>
    <dbReference type="NCBI Taxonomy" id="991789"/>
    <lineage>
        <taxon>Bacteria</taxon>
        <taxon>Bacillati</taxon>
        <taxon>Bacillota</taxon>
        <taxon>Clostridia</taxon>
        <taxon>Lachnospirales</taxon>
        <taxon>Anaerotignaceae</taxon>
        <taxon>Anaerotignum</taxon>
    </lineage>
</organism>
<evidence type="ECO:0000313" key="2">
    <source>
        <dbReference type="EMBL" id="SHF01400.1"/>
    </source>
</evidence>
<protein>
    <submittedName>
        <fullName evidence="2">Uncharacterized protein</fullName>
    </submittedName>
</protein>
<proteinExistence type="predicted"/>
<gene>
    <name evidence="1" type="ORF">CPRO_28670</name>
    <name evidence="2" type="ORF">SAMN02745151_02523</name>
</gene>
<dbReference type="RefSeq" id="WP_066053172.1">
    <property type="nucleotide sequence ID" value="NZ_CP014223.1"/>
</dbReference>
<dbReference type="AlphaFoldDB" id="A0A110A7W5"/>
<sequence length="201" mass="22438">MEPLLKITTVPLKFEMTVNNARLEYNNSNAQLEISRDDGGLKIKSNPIKLDIDSFECYNSVNPTARTSIKDAAEKGKMAAYEATAAYAREGKLFLNAKIGEDVISKIAASKTEVNTNVGITFTPTARPELNWSKPEIMIEYQLDKLNFDWKVMNGNFEFIPGNIEISITQRPDVVIEYIGSPIYVPPSADPEYVPITDLRA</sequence>
<dbReference type="KEGG" id="cpro:CPRO_28670"/>
<dbReference type="Proteomes" id="UP000068026">
    <property type="component" value="Chromosome"/>
</dbReference>
<reference evidence="2" key="3">
    <citation type="submission" date="2016-11" db="EMBL/GenBank/DDBJ databases">
        <authorList>
            <person name="Varghese N."/>
            <person name="Submissions S."/>
        </authorList>
    </citation>
    <scope>NUCLEOTIDE SEQUENCE</scope>
    <source>
        <strain evidence="2">DSM 1682</strain>
    </source>
</reference>
<keyword evidence="3" id="KW-1185">Reference proteome</keyword>
<reference evidence="4" key="4">
    <citation type="submission" date="2016-11" db="EMBL/GenBank/DDBJ databases">
        <authorList>
            <person name="Jaros S."/>
            <person name="Januszkiewicz K."/>
            <person name="Wedrychowicz H."/>
        </authorList>
    </citation>
    <scope>NUCLEOTIDE SEQUENCE [LARGE SCALE GENOMIC DNA]</scope>
    <source>
        <strain evidence="4">DSM 1682</strain>
    </source>
</reference>
<dbReference type="OrthoDB" id="2063031at2"/>
<dbReference type="Pfam" id="PF20074">
    <property type="entry name" value="DUF6470"/>
    <property type="match status" value="1"/>
</dbReference>
<dbReference type="EMBL" id="FQUA01000013">
    <property type="protein sequence ID" value="SHF01400.1"/>
    <property type="molecule type" value="Genomic_DNA"/>
</dbReference>
<evidence type="ECO:0000313" key="1">
    <source>
        <dbReference type="EMBL" id="AMJ42408.1"/>
    </source>
</evidence>
<reference evidence="3" key="2">
    <citation type="submission" date="2016-01" db="EMBL/GenBank/DDBJ databases">
        <authorList>
            <person name="Poehlein A."/>
            <person name="Schlien K."/>
            <person name="Gottschalk G."/>
            <person name="Buckel W."/>
            <person name="Daniel R."/>
        </authorList>
    </citation>
    <scope>NUCLEOTIDE SEQUENCE [LARGE SCALE GENOMIC DNA]</scope>
    <source>
        <strain evidence="3">X2</strain>
    </source>
</reference>
<dbReference type="InterPro" id="IPR045527">
    <property type="entry name" value="DUF6470"/>
</dbReference>
<dbReference type="Proteomes" id="UP000184204">
    <property type="component" value="Unassembled WGS sequence"/>
</dbReference>